<accession>A0A1Y1Q7S8</accession>
<reference evidence="1 2" key="1">
    <citation type="submission" date="2017-01" db="EMBL/GenBank/DDBJ databases">
        <title>Novel large sulfur bacteria in the metagenomes of groundwater-fed chemosynthetic microbial mats in the Lake Huron basin.</title>
        <authorList>
            <person name="Sharrar A.M."/>
            <person name="Flood B.E."/>
            <person name="Bailey J.V."/>
            <person name="Jones D.S."/>
            <person name="Biddanda B."/>
            <person name="Ruberg S.A."/>
            <person name="Marcus D.N."/>
            <person name="Dick G.J."/>
        </authorList>
    </citation>
    <scope>NUCLEOTIDE SEQUENCE [LARGE SCALE GENOMIC DNA]</scope>
    <source>
        <strain evidence="1">A8</strain>
    </source>
</reference>
<sequence length="325" mass="37975">MIIYLDQNKWIDLARAISEPQQYPNYVEVAEKIKKKVREEEWIFPVSIIHIMETMARADDNSRRKLASTISSFTKNHSIKSSIDIEPCEFIELFSKQLNKEKSLEFKPIEQNLLQAISVSSVNVGFTKTIISPEVDNEIKNILEKHFNHKLLEDKSLFSILMESCYDKEANEEMVKEDIESVKQWEKLQKYLEKLPKKHKYERCLAETFSAKLIHHASLIKKTLNITSEELLQPLKTNDIKEKVQFMESIPTLNVEVNLMYELLKNPQRKVQSHDNRDIAFLSAAIPYCDIVITERTWVHSSKTRRLDSKYSTVIDSDLNILLSK</sequence>
<evidence type="ECO:0000313" key="1">
    <source>
        <dbReference type="EMBL" id="OQW98703.1"/>
    </source>
</evidence>
<protein>
    <submittedName>
        <fullName evidence="1">Uncharacterized protein</fullName>
    </submittedName>
</protein>
<dbReference type="EMBL" id="MTEJ01000739">
    <property type="protein sequence ID" value="OQW98703.1"/>
    <property type="molecule type" value="Genomic_DNA"/>
</dbReference>
<gene>
    <name evidence="1" type="ORF">BWK73_51965</name>
</gene>
<name>A0A1Y1Q7S8_9GAMM</name>
<proteinExistence type="predicted"/>
<evidence type="ECO:0000313" key="2">
    <source>
        <dbReference type="Proteomes" id="UP000192491"/>
    </source>
</evidence>
<comment type="caution">
    <text evidence="1">The sequence shown here is derived from an EMBL/GenBank/DDBJ whole genome shotgun (WGS) entry which is preliminary data.</text>
</comment>
<dbReference type="Proteomes" id="UP000192491">
    <property type="component" value="Unassembled WGS sequence"/>
</dbReference>
<organism evidence="1 2">
    <name type="scientific">Thiothrix lacustris</name>
    <dbReference type="NCBI Taxonomy" id="525917"/>
    <lineage>
        <taxon>Bacteria</taxon>
        <taxon>Pseudomonadati</taxon>
        <taxon>Pseudomonadota</taxon>
        <taxon>Gammaproteobacteria</taxon>
        <taxon>Thiotrichales</taxon>
        <taxon>Thiotrichaceae</taxon>
        <taxon>Thiothrix</taxon>
    </lineage>
</organism>
<dbReference type="AlphaFoldDB" id="A0A1Y1Q7S8"/>